<keyword evidence="3" id="KW-1185">Reference proteome</keyword>
<reference evidence="2 3" key="2">
    <citation type="journal article" date="2013" name="Plant Cell Physiol.">
        <title>Rice Annotation Project Database (RAP-DB): an integrative and interactive database for rice genomics.</title>
        <authorList>
            <person name="Sakai H."/>
            <person name="Lee S.S."/>
            <person name="Tanaka T."/>
            <person name="Numa H."/>
            <person name="Kim J."/>
            <person name="Kawahara Y."/>
            <person name="Wakimoto H."/>
            <person name="Yang C.C."/>
            <person name="Iwamoto M."/>
            <person name="Abe T."/>
            <person name="Yamada Y."/>
            <person name="Muto A."/>
            <person name="Inokuchi H."/>
            <person name="Ikemura T."/>
            <person name="Matsumoto T."/>
            <person name="Sasaki T."/>
            <person name="Itoh T."/>
        </authorList>
    </citation>
    <scope>NUCLEOTIDE SEQUENCE [LARGE SCALE GENOMIC DNA]</scope>
    <source>
        <strain evidence="3">cv. Nipponbare</strain>
    </source>
</reference>
<proteinExistence type="predicted"/>
<reference evidence="2 3" key="3">
    <citation type="journal article" date="2013" name="Rice">
        <title>Improvement of the Oryza sativa Nipponbare reference genome using next generation sequence and optical map data.</title>
        <authorList>
            <person name="Kawahara Y."/>
            <person name="de la Bastide M."/>
            <person name="Hamilton J.P."/>
            <person name="Kanamori H."/>
            <person name="McCombie W.R."/>
            <person name="Ouyang S."/>
            <person name="Schwartz D.C."/>
            <person name="Tanaka T."/>
            <person name="Wu J."/>
            <person name="Zhou S."/>
            <person name="Childs K.L."/>
            <person name="Davidson R.M."/>
            <person name="Lin H."/>
            <person name="Quesada-Ocampo L."/>
            <person name="Vaillancourt B."/>
            <person name="Sakai H."/>
            <person name="Lee S.S."/>
            <person name="Kim J."/>
            <person name="Numa H."/>
            <person name="Itoh T."/>
            <person name="Buell C.R."/>
            <person name="Matsumoto T."/>
        </authorList>
    </citation>
    <scope>NUCLEOTIDE SEQUENCE [LARGE SCALE GENOMIC DNA]</scope>
    <source>
        <strain evidence="3">cv. Nipponbare</strain>
    </source>
</reference>
<dbReference type="EMBL" id="AP014967">
    <property type="protein sequence ID" value="BAT13049.1"/>
    <property type="molecule type" value="Genomic_DNA"/>
</dbReference>
<reference evidence="3" key="1">
    <citation type="journal article" date="2005" name="Nature">
        <title>The map-based sequence of the rice genome.</title>
        <authorList>
            <consortium name="International rice genome sequencing project (IRGSP)"/>
            <person name="Matsumoto T."/>
            <person name="Wu J."/>
            <person name="Kanamori H."/>
            <person name="Katayose Y."/>
            <person name="Fujisawa M."/>
            <person name="Namiki N."/>
            <person name="Mizuno H."/>
            <person name="Yamamoto K."/>
            <person name="Antonio B.A."/>
            <person name="Baba T."/>
            <person name="Sakata K."/>
            <person name="Nagamura Y."/>
            <person name="Aoki H."/>
            <person name="Arikawa K."/>
            <person name="Arita K."/>
            <person name="Bito T."/>
            <person name="Chiden Y."/>
            <person name="Fujitsuka N."/>
            <person name="Fukunaka R."/>
            <person name="Hamada M."/>
            <person name="Harada C."/>
            <person name="Hayashi A."/>
            <person name="Hijishita S."/>
            <person name="Honda M."/>
            <person name="Hosokawa S."/>
            <person name="Ichikawa Y."/>
            <person name="Idonuma A."/>
            <person name="Iijima M."/>
            <person name="Ikeda M."/>
            <person name="Ikeno M."/>
            <person name="Ito K."/>
            <person name="Ito S."/>
            <person name="Ito T."/>
            <person name="Ito Y."/>
            <person name="Ito Y."/>
            <person name="Iwabuchi A."/>
            <person name="Kamiya K."/>
            <person name="Karasawa W."/>
            <person name="Kurita K."/>
            <person name="Katagiri S."/>
            <person name="Kikuta A."/>
            <person name="Kobayashi H."/>
            <person name="Kobayashi N."/>
            <person name="Machita K."/>
            <person name="Maehara T."/>
            <person name="Masukawa M."/>
            <person name="Mizubayashi T."/>
            <person name="Mukai Y."/>
            <person name="Nagasaki H."/>
            <person name="Nagata Y."/>
            <person name="Naito S."/>
            <person name="Nakashima M."/>
            <person name="Nakama Y."/>
            <person name="Nakamichi Y."/>
            <person name="Nakamura M."/>
            <person name="Meguro A."/>
            <person name="Negishi M."/>
            <person name="Ohta I."/>
            <person name="Ohta T."/>
            <person name="Okamoto M."/>
            <person name="Ono N."/>
            <person name="Saji S."/>
            <person name="Sakaguchi M."/>
            <person name="Sakai K."/>
            <person name="Shibata M."/>
            <person name="Shimokawa T."/>
            <person name="Song J."/>
            <person name="Takazaki Y."/>
            <person name="Terasawa K."/>
            <person name="Tsugane M."/>
            <person name="Tsuji K."/>
            <person name="Ueda S."/>
            <person name="Waki K."/>
            <person name="Yamagata H."/>
            <person name="Yamamoto M."/>
            <person name="Yamamoto S."/>
            <person name="Yamane H."/>
            <person name="Yoshiki S."/>
            <person name="Yoshihara R."/>
            <person name="Yukawa K."/>
            <person name="Zhong H."/>
            <person name="Yano M."/>
            <person name="Yuan Q."/>
            <person name="Ouyang S."/>
            <person name="Liu J."/>
            <person name="Jones K.M."/>
            <person name="Gansberger K."/>
            <person name="Moffat K."/>
            <person name="Hill J."/>
            <person name="Bera J."/>
            <person name="Fadrosh D."/>
            <person name="Jin S."/>
            <person name="Johri S."/>
            <person name="Kim M."/>
            <person name="Overton L."/>
            <person name="Reardon M."/>
            <person name="Tsitrin T."/>
            <person name="Vuong H."/>
            <person name="Weaver B."/>
            <person name="Ciecko A."/>
            <person name="Tallon L."/>
            <person name="Jackson J."/>
            <person name="Pai G."/>
            <person name="Aken S.V."/>
            <person name="Utterback T."/>
            <person name="Reidmuller S."/>
            <person name="Feldblyum T."/>
            <person name="Hsiao J."/>
            <person name="Zismann V."/>
            <person name="Iobst S."/>
            <person name="de Vazeille A.R."/>
            <person name="Buell C.R."/>
            <person name="Ying K."/>
            <person name="Li Y."/>
            <person name="Lu T."/>
            <person name="Huang Y."/>
            <person name="Zhao Q."/>
            <person name="Feng Q."/>
            <person name="Zhang L."/>
            <person name="Zhu J."/>
            <person name="Weng Q."/>
            <person name="Mu J."/>
            <person name="Lu Y."/>
            <person name="Fan D."/>
            <person name="Liu Y."/>
            <person name="Guan J."/>
            <person name="Zhang Y."/>
            <person name="Yu S."/>
            <person name="Liu X."/>
            <person name="Zhang Y."/>
            <person name="Hong G."/>
            <person name="Han B."/>
            <person name="Choisne N."/>
            <person name="Demange N."/>
            <person name="Orjeda G."/>
            <person name="Samain S."/>
            <person name="Cattolico L."/>
            <person name="Pelletier E."/>
            <person name="Couloux A."/>
            <person name="Segurens B."/>
            <person name="Wincker P."/>
            <person name="D'Hont A."/>
            <person name="Scarpelli C."/>
            <person name="Weissenbach J."/>
            <person name="Salanoubat M."/>
            <person name="Quetier F."/>
            <person name="Yu Y."/>
            <person name="Kim H.R."/>
            <person name="Rambo T."/>
            <person name="Currie J."/>
            <person name="Collura K."/>
            <person name="Luo M."/>
            <person name="Yang T."/>
            <person name="Ammiraju J.S.S."/>
            <person name="Engler F."/>
            <person name="Soderlund C."/>
            <person name="Wing R.A."/>
            <person name="Palmer L.E."/>
            <person name="de la Bastide M."/>
            <person name="Spiegel L."/>
            <person name="Nascimento L."/>
            <person name="Zutavern T."/>
            <person name="O'Shaughnessy A."/>
            <person name="Dike S."/>
            <person name="Dedhia N."/>
            <person name="Preston R."/>
            <person name="Balija V."/>
            <person name="McCombie W.R."/>
            <person name="Chow T."/>
            <person name="Chen H."/>
            <person name="Chung M."/>
            <person name="Chen C."/>
            <person name="Shaw J."/>
            <person name="Wu H."/>
            <person name="Hsiao K."/>
            <person name="Chao Y."/>
            <person name="Chu M."/>
            <person name="Cheng C."/>
            <person name="Hour A."/>
            <person name="Lee P."/>
            <person name="Lin S."/>
            <person name="Lin Y."/>
            <person name="Liou J."/>
            <person name="Liu S."/>
            <person name="Hsing Y."/>
            <person name="Raghuvanshi S."/>
            <person name="Mohanty A."/>
            <person name="Bharti A.K."/>
            <person name="Gaur A."/>
            <person name="Gupta V."/>
            <person name="Kumar D."/>
            <person name="Ravi V."/>
            <person name="Vij S."/>
            <person name="Kapur A."/>
            <person name="Khurana P."/>
            <person name="Khurana P."/>
            <person name="Khurana J.P."/>
            <person name="Tyagi A.K."/>
            <person name="Gaikwad K."/>
            <person name="Singh A."/>
            <person name="Dalal V."/>
            <person name="Srivastava S."/>
            <person name="Dixit A."/>
            <person name="Pal A.K."/>
            <person name="Ghazi I.A."/>
            <person name="Yadav M."/>
            <person name="Pandit A."/>
            <person name="Bhargava A."/>
            <person name="Sureshbabu K."/>
            <person name="Batra K."/>
            <person name="Sharma T.R."/>
            <person name="Mohapatra T."/>
            <person name="Singh N.K."/>
            <person name="Messing J."/>
            <person name="Nelson A.B."/>
            <person name="Fuks G."/>
            <person name="Kavchok S."/>
            <person name="Keizer G."/>
            <person name="Linton E."/>
            <person name="Llaca V."/>
            <person name="Song R."/>
            <person name="Tanyolac B."/>
            <person name="Young S."/>
            <person name="Ho-Il K."/>
            <person name="Hahn J.H."/>
            <person name="Sangsakoo G."/>
            <person name="Vanavichit A."/>
            <person name="de Mattos Luiz.A.T."/>
            <person name="Zimmer P.D."/>
            <person name="Malone G."/>
            <person name="Dellagostin O."/>
            <person name="de Oliveira A.C."/>
            <person name="Bevan M."/>
            <person name="Bancroft I."/>
            <person name="Minx P."/>
            <person name="Cordum H."/>
            <person name="Wilson R."/>
            <person name="Cheng Z."/>
            <person name="Jin W."/>
            <person name="Jiang J."/>
            <person name="Leong S.A."/>
            <person name="Iwama H."/>
            <person name="Gojobori T."/>
            <person name="Itoh T."/>
            <person name="Niimura Y."/>
            <person name="Fujii Y."/>
            <person name="Habara T."/>
            <person name="Sakai H."/>
            <person name="Sato Y."/>
            <person name="Wilson G."/>
            <person name="Kumar K."/>
            <person name="McCouch S."/>
            <person name="Juretic N."/>
            <person name="Hoen D."/>
            <person name="Wright S."/>
            <person name="Bruskiewich R."/>
            <person name="Bureau T."/>
            <person name="Miyao A."/>
            <person name="Hirochika H."/>
            <person name="Nishikawa T."/>
            <person name="Kadowaki K."/>
            <person name="Sugiura M."/>
            <person name="Burr B."/>
            <person name="Sasaki T."/>
        </authorList>
    </citation>
    <scope>NUCLEOTIDE SEQUENCE [LARGE SCALE GENOMIC DNA]</scope>
    <source>
        <strain evidence="3">cv. Nipponbare</strain>
    </source>
</reference>
<feature type="region of interest" description="Disordered" evidence="1">
    <location>
        <begin position="1"/>
        <end position="23"/>
    </location>
</feature>
<dbReference type="PaxDb" id="39947-A0A0P0XZQ7"/>
<gene>
    <name evidence="2" type="ordered locus">Os11g0197301</name>
    <name evidence="2" type="ORF">OSNPB_110197301</name>
</gene>
<sequence length="75" mass="7903">MSPIPKAISSSGDMRPTSASIGGHLPAARSISIFSSLSRRALCASTIAHRSPYALVGDVACATYGSDWMHILQRD</sequence>
<dbReference type="AlphaFoldDB" id="A0A0P0XZQ7"/>
<protein>
    <submittedName>
        <fullName evidence="2">Os11g0197301 protein</fullName>
    </submittedName>
</protein>
<dbReference type="Proteomes" id="UP000059680">
    <property type="component" value="Chromosome 11"/>
</dbReference>
<feature type="compositionally biased region" description="Polar residues" evidence="1">
    <location>
        <begin position="8"/>
        <end position="20"/>
    </location>
</feature>
<evidence type="ECO:0000256" key="1">
    <source>
        <dbReference type="SAM" id="MobiDB-lite"/>
    </source>
</evidence>
<organism evidence="2 3">
    <name type="scientific">Oryza sativa subsp. japonica</name>
    <name type="common">Rice</name>
    <dbReference type="NCBI Taxonomy" id="39947"/>
    <lineage>
        <taxon>Eukaryota</taxon>
        <taxon>Viridiplantae</taxon>
        <taxon>Streptophyta</taxon>
        <taxon>Embryophyta</taxon>
        <taxon>Tracheophyta</taxon>
        <taxon>Spermatophyta</taxon>
        <taxon>Magnoliopsida</taxon>
        <taxon>Liliopsida</taxon>
        <taxon>Poales</taxon>
        <taxon>Poaceae</taxon>
        <taxon>BOP clade</taxon>
        <taxon>Oryzoideae</taxon>
        <taxon>Oryzeae</taxon>
        <taxon>Oryzinae</taxon>
        <taxon>Oryza</taxon>
        <taxon>Oryza sativa</taxon>
    </lineage>
</organism>
<name>A0A0P0XZQ7_ORYSJ</name>
<evidence type="ECO:0000313" key="3">
    <source>
        <dbReference type="Proteomes" id="UP000059680"/>
    </source>
</evidence>
<accession>A0A0P0XZQ7</accession>
<evidence type="ECO:0000313" key="2">
    <source>
        <dbReference type="EMBL" id="BAT13049.1"/>
    </source>
</evidence>
<dbReference type="InParanoid" id="A0A0P0XZQ7"/>